<evidence type="ECO:0000313" key="8">
    <source>
        <dbReference type="Proteomes" id="UP000601435"/>
    </source>
</evidence>
<dbReference type="EMBL" id="CAJNJA010012591">
    <property type="protein sequence ID" value="CAE7300382.1"/>
    <property type="molecule type" value="Genomic_DNA"/>
</dbReference>
<name>A0A812N9J4_9DINO</name>
<dbReference type="GO" id="GO:1903013">
    <property type="term" value="P:response to differentiation-inducing factor 1"/>
    <property type="evidence" value="ECO:0007669"/>
    <property type="project" value="TreeGrafter"/>
</dbReference>
<keyword evidence="4" id="KW-0418">Kinase</keyword>
<gene>
    <name evidence="7" type="primary">Eef2k</name>
    <name evidence="7" type="ORF">SNEC2469_LOCUS7414</name>
</gene>
<feature type="non-terminal residue" evidence="7">
    <location>
        <position position="1"/>
    </location>
</feature>
<evidence type="ECO:0000256" key="2">
    <source>
        <dbReference type="ARBA" id="ARBA00022679"/>
    </source>
</evidence>
<dbReference type="InterPro" id="IPR004166">
    <property type="entry name" value="a-kinase_dom"/>
</dbReference>
<dbReference type="AlphaFoldDB" id="A0A812N9J4"/>
<keyword evidence="8" id="KW-1185">Reference proteome</keyword>
<dbReference type="Gene3D" id="3.20.200.10">
    <property type="entry name" value="MHCK/EF2 kinase"/>
    <property type="match status" value="1"/>
</dbReference>
<dbReference type="GO" id="GO:0031037">
    <property type="term" value="P:myosin II filament disassembly"/>
    <property type="evidence" value="ECO:0007669"/>
    <property type="project" value="TreeGrafter"/>
</dbReference>
<keyword evidence="1" id="KW-0723">Serine/threonine-protein kinase</keyword>
<feature type="domain" description="Alpha-type protein kinase" evidence="6">
    <location>
        <begin position="1"/>
        <end position="123"/>
    </location>
</feature>
<dbReference type="OrthoDB" id="430683at2759"/>
<dbReference type="Proteomes" id="UP000601435">
    <property type="component" value="Unassembled WGS sequence"/>
</dbReference>
<evidence type="ECO:0000256" key="1">
    <source>
        <dbReference type="ARBA" id="ARBA00022527"/>
    </source>
</evidence>
<dbReference type="CDD" id="cd04515">
    <property type="entry name" value="Alpha_kinase"/>
    <property type="match status" value="1"/>
</dbReference>
<dbReference type="InterPro" id="IPR051852">
    <property type="entry name" value="Alpha-type_PK"/>
</dbReference>
<organism evidence="7 8">
    <name type="scientific">Symbiodinium necroappetens</name>
    <dbReference type="NCBI Taxonomy" id="1628268"/>
    <lineage>
        <taxon>Eukaryota</taxon>
        <taxon>Sar</taxon>
        <taxon>Alveolata</taxon>
        <taxon>Dinophyceae</taxon>
        <taxon>Suessiales</taxon>
        <taxon>Symbiodiniaceae</taxon>
        <taxon>Symbiodinium</taxon>
    </lineage>
</organism>
<evidence type="ECO:0000313" key="7">
    <source>
        <dbReference type="EMBL" id="CAE7300382.1"/>
    </source>
</evidence>
<keyword evidence="2" id="KW-0808">Transferase</keyword>
<dbReference type="PANTHER" id="PTHR45992">
    <property type="entry name" value="EUKARYOTIC ELONGATION FACTOR 2 KINASE-RELATED"/>
    <property type="match status" value="1"/>
</dbReference>
<evidence type="ECO:0000259" key="6">
    <source>
        <dbReference type="PROSITE" id="PS51158"/>
    </source>
</evidence>
<sequence length="359" mass="41719">PFHFCGEKYLSGTWVKFNNNDGYVSEDLSKHSAVAQAFSHFTFERSGHRLMVVDLQGVCEERNSELVFRLTDPQVHSSRKWKRQSESFPERFGKGDFGEDGFSAFFQNYVYNKLSKDLGLRDELDVREPTETAYIPAVREYFEEFKTWLSHAREQLEWDLNEYCGPQEFDDNAYWFPVKIWAKKTNAQQALQDIQDKVEAVLAKRLRKLPVAQTGDEDGSKWEDKMSEWRQRFAATTLPWPPGFPRSPLKEVWVVADQAAEQEDITALHEEIEQALAEVSGSAAGGEASAWQKWFDENHQDWYFWNDISYDAFWPQEGHSGDWSWHIVGGNRKEWVNKAAGKSFFEDTAVDKRPVNKQS</sequence>
<dbReference type="GO" id="GO:0005524">
    <property type="term" value="F:ATP binding"/>
    <property type="evidence" value="ECO:0007669"/>
    <property type="project" value="UniProtKB-KW"/>
</dbReference>
<dbReference type="GO" id="GO:0004674">
    <property type="term" value="F:protein serine/threonine kinase activity"/>
    <property type="evidence" value="ECO:0007669"/>
    <property type="project" value="UniProtKB-KW"/>
</dbReference>
<dbReference type="SMART" id="SM00811">
    <property type="entry name" value="Alpha_kinase"/>
    <property type="match status" value="1"/>
</dbReference>
<protein>
    <submittedName>
        <fullName evidence="7">Eef2k protein</fullName>
    </submittedName>
</protein>
<keyword evidence="5" id="KW-0067">ATP-binding</keyword>
<proteinExistence type="predicted"/>
<dbReference type="SUPFAM" id="SSF56112">
    <property type="entry name" value="Protein kinase-like (PK-like)"/>
    <property type="match status" value="1"/>
</dbReference>
<dbReference type="InterPro" id="IPR011009">
    <property type="entry name" value="Kinase-like_dom_sf"/>
</dbReference>
<dbReference type="Pfam" id="PF02816">
    <property type="entry name" value="Alpha_kinase"/>
    <property type="match status" value="1"/>
</dbReference>
<dbReference type="PROSITE" id="PS51158">
    <property type="entry name" value="ALPHA_KINASE"/>
    <property type="match status" value="1"/>
</dbReference>
<accession>A0A812N9J4</accession>
<evidence type="ECO:0000256" key="4">
    <source>
        <dbReference type="ARBA" id="ARBA00022777"/>
    </source>
</evidence>
<keyword evidence="3" id="KW-0547">Nucleotide-binding</keyword>
<dbReference type="PANTHER" id="PTHR45992:SF2">
    <property type="entry name" value="EUKARYOTIC ELONGATION FACTOR 2 KINASE"/>
    <property type="match status" value="1"/>
</dbReference>
<evidence type="ECO:0000256" key="5">
    <source>
        <dbReference type="ARBA" id="ARBA00022840"/>
    </source>
</evidence>
<evidence type="ECO:0000256" key="3">
    <source>
        <dbReference type="ARBA" id="ARBA00022741"/>
    </source>
</evidence>
<comment type="caution">
    <text evidence="7">The sequence shown here is derived from an EMBL/GenBank/DDBJ whole genome shotgun (WGS) entry which is preliminary data.</text>
</comment>
<reference evidence="7" key="1">
    <citation type="submission" date="2021-02" db="EMBL/GenBank/DDBJ databases">
        <authorList>
            <person name="Dougan E. K."/>
            <person name="Rhodes N."/>
            <person name="Thang M."/>
            <person name="Chan C."/>
        </authorList>
    </citation>
    <scope>NUCLEOTIDE SEQUENCE</scope>
</reference>